<dbReference type="InterPro" id="IPR006674">
    <property type="entry name" value="HD_domain"/>
</dbReference>
<dbReference type="SUPFAM" id="SSF109604">
    <property type="entry name" value="HD-domain/PDEase-like"/>
    <property type="match status" value="1"/>
</dbReference>
<dbReference type="InterPro" id="IPR003607">
    <property type="entry name" value="HD/PDEase_dom"/>
</dbReference>
<sequence length="224" mass="25867">MDKLSKIANYSMEQLSLDHSGHGVDHTKRVVELARQILETEPQADSFITIASAYLHDTIDDKVVEDEEQAKAHLKGFLTSIELAESEIQHIFHIIENMSFSKGLSGQVDLSLEGKIVQDADRLEALGAIGILRTAYYGGFHGHPIFDPAIQPINYTKKQDYRKGSTVINHFYEKLLLLSDQMNTRYAKQEAKRREAFMRDFLKEFYEEWFVEVDSPDRQTWRDR</sequence>
<feature type="domain" description="HD/PDEase" evidence="1">
    <location>
        <begin position="19"/>
        <end position="135"/>
    </location>
</feature>
<dbReference type="RefSeq" id="WP_206857381.1">
    <property type="nucleotide sequence ID" value="NZ_CP147250.1"/>
</dbReference>
<dbReference type="Gene3D" id="1.20.58.1910">
    <property type="match status" value="1"/>
</dbReference>
<dbReference type="Gene3D" id="1.10.472.50">
    <property type="entry name" value="HD-domain/PDEase-like"/>
    <property type="match status" value="1"/>
</dbReference>
<dbReference type="SMART" id="SM00471">
    <property type="entry name" value="HDc"/>
    <property type="match status" value="1"/>
</dbReference>
<proteinExistence type="predicted"/>
<accession>A0ABZ2T0R0</accession>
<dbReference type="Pfam" id="PF01966">
    <property type="entry name" value="HD"/>
    <property type="match status" value="1"/>
</dbReference>
<evidence type="ECO:0000313" key="2">
    <source>
        <dbReference type="EMBL" id="WYJ80975.1"/>
    </source>
</evidence>
<gene>
    <name evidence="2" type="ORF">DOK79_002559</name>
</gene>
<name>A0ABZ2T0R0_9ENTE</name>
<protein>
    <recommendedName>
        <fullName evidence="1">HD/PDEase domain-containing protein</fullName>
    </recommendedName>
</protein>
<dbReference type="CDD" id="cd00077">
    <property type="entry name" value="HDc"/>
    <property type="match status" value="1"/>
</dbReference>
<organism evidence="2 3">
    <name type="scientific">Candidatus Enterococcus mangumiae</name>
    <dbReference type="NCBI Taxonomy" id="2230878"/>
    <lineage>
        <taxon>Bacteria</taxon>
        <taxon>Bacillati</taxon>
        <taxon>Bacillota</taxon>
        <taxon>Bacilli</taxon>
        <taxon>Lactobacillales</taxon>
        <taxon>Enterococcaceae</taxon>
        <taxon>Enterococcus</taxon>
    </lineage>
</organism>
<dbReference type="PANTHER" id="PTHR33594">
    <property type="entry name" value="SUPERFAMILY HYDROLASE, PUTATIVE (AFU_ORTHOLOGUE AFUA_1G03035)-RELATED"/>
    <property type="match status" value="1"/>
</dbReference>
<dbReference type="PANTHER" id="PTHR33594:SF1">
    <property type="entry name" value="HD_PDEASE DOMAIN-CONTAINING PROTEIN"/>
    <property type="match status" value="1"/>
</dbReference>
<dbReference type="EMBL" id="CP147250">
    <property type="protein sequence ID" value="WYJ80975.1"/>
    <property type="molecule type" value="Genomic_DNA"/>
</dbReference>
<evidence type="ECO:0000313" key="3">
    <source>
        <dbReference type="Proteomes" id="UP000664360"/>
    </source>
</evidence>
<evidence type="ECO:0000259" key="1">
    <source>
        <dbReference type="SMART" id="SM00471"/>
    </source>
</evidence>
<keyword evidence="3" id="KW-1185">Reference proteome</keyword>
<reference evidence="2 3" key="1">
    <citation type="submission" date="2021-03" db="EMBL/GenBank/DDBJ databases">
        <authorList>
            <person name="Gilmore M.S."/>
            <person name="Schwartzman J."/>
            <person name="Van Tyne D."/>
            <person name="Martin M."/>
            <person name="Earl A.M."/>
            <person name="Manson A.L."/>
            <person name="Straub T."/>
            <person name="Salamzade R."/>
            <person name="Saavedra J."/>
            <person name="Lebreton F."/>
            <person name="Prichula J."/>
            <person name="Schaufler K."/>
            <person name="Gaca A."/>
            <person name="Sgardioli B."/>
            <person name="Wagenaar J."/>
            <person name="Strong T."/>
        </authorList>
    </citation>
    <scope>NUCLEOTIDE SEQUENCE [LARGE SCALE GENOMIC DNA]</scope>
    <source>
        <strain evidence="2 3">DIV1094</strain>
    </source>
</reference>
<reference evidence="2 3" key="2">
    <citation type="submission" date="2024-03" db="EMBL/GenBank/DDBJ databases">
        <title>The Genome Sequence of Enterococcus sp. DIV1094.</title>
        <authorList>
            <consortium name="The Broad Institute Genomics Platform"/>
            <consortium name="The Broad Institute Microbial Omics Core"/>
            <consortium name="The Broad Institute Genomic Center for Infectious Diseases"/>
            <person name="Earl A."/>
            <person name="Manson A."/>
            <person name="Gilmore M."/>
            <person name="Schwartman J."/>
            <person name="Shea T."/>
            <person name="Abouelleil A."/>
            <person name="Cao P."/>
            <person name="Chapman S."/>
            <person name="Cusick C."/>
            <person name="Young S."/>
            <person name="Neafsey D."/>
            <person name="Nusbaum C."/>
            <person name="Birren B."/>
        </authorList>
    </citation>
    <scope>NUCLEOTIDE SEQUENCE [LARGE SCALE GENOMIC DNA]</scope>
    <source>
        <strain evidence="2 3">DIV1094</strain>
    </source>
</reference>
<dbReference type="Proteomes" id="UP000664360">
    <property type="component" value="Chromosome"/>
</dbReference>